<evidence type="ECO:0000256" key="3">
    <source>
        <dbReference type="ARBA" id="ARBA00008467"/>
    </source>
</evidence>
<evidence type="ECO:0000256" key="13">
    <source>
        <dbReference type="ARBA" id="ARBA00039450"/>
    </source>
</evidence>
<organism evidence="20 21">
    <name type="scientific">Paracoccus methylarcula</name>
    <dbReference type="NCBI Taxonomy" id="72022"/>
    <lineage>
        <taxon>Bacteria</taxon>
        <taxon>Pseudomonadati</taxon>
        <taxon>Pseudomonadota</taxon>
        <taxon>Alphaproteobacteria</taxon>
        <taxon>Rhodobacterales</taxon>
        <taxon>Paracoccaceae</taxon>
        <taxon>Paracoccus</taxon>
    </lineage>
</organism>
<gene>
    <name evidence="20" type="ORF">A7A09_016440</name>
</gene>
<evidence type="ECO:0000256" key="17">
    <source>
        <dbReference type="ARBA" id="ARBA00048506"/>
    </source>
</evidence>
<dbReference type="InterPro" id="IPR020841">
    <property type="entry name" value="PKS_Beta-ketoAc_synthase_dom"/>
</dbReference>
<comment type="subcellular location">
    <subcellularLocation>
        <location evidence="1">Cytoplasm</location>
    </subcellularLocation>
</comment>
<name>A0A3R7P2Z5_9RHOB</name>
<dbReference type="GO" id="GO:0006633">
    <property type="term" value="P:fatty acid biosynthetic process"/>
    <property type="evidence" value="ECO:0007669"/>
    <property type="project" value="UniProtKB-KW"/>
</dbReference>
<dbReference type="PANTHER" id="PTHR11712:SF306">
    <property type="entry name" value="3-OXOACYL-[ACYL-CARRIER-PROTEIN] SYNTHASE 1"/>
    <property type="match status" value="1"/>
</dbReference>
<keyword evidence="11" id="KW-0275">Fatty acid biosynthesis</keyword>
<sequence length="409" mass="43214">MRRVVITGLGIVSPIGNNAGEVTESLRQGRSGIVFAPEYAEHGFRSQVHGMPQIDLTEHVDKRNLRFMGPGAAYNFIAMEQAIADSGLEESDVSNPRTGLIMGSGGPSTSNFFDAHRIVIEKGAPKRMGPFMVTRCMSSTNSACLATPFKIKGVNYSITSACSTSAHCIGNGVEQIQMGKQDIVFAGGGEELDWTLSCLFDAMGAMSSKYNDTPETASRPYDETRDGFVIAGGGGVLVLEELEHAKARGAKIYAEVTGYGATSDGYDMVAPSGEGGERSMRLAVETLPEGRKVSYVNAHGTSTPVGDVGEIKALRRVFGEGSTPPVSSTKSLTGHSLGATGVHEAIYCLLMLQNDFIAASANVQALDPEIQPGEIATSRVDDANLDSVLSNSFGFGGTNASLLMSKYLE</sequence>
<dbReference type="FunFam" id="3.40.47.10:FF:000006">
    <property type="entry name" value="3-oxoacyl-[acyl-carrier-protein] synthase I"/>
    <property type="match status" value="1"/>
</dbReference>
<dbReference type="CDD" id="cd00834">
    <property type="entry name" value="KAS_I_II"/>
    <property type="match status" value="1"/>
</dbReference>
<dbReference type="InterPro" id="IPR018201">
    <property type="entry name" value="Ketoacyl_synth_AS"/>
</dbReference>
<dbReference type="Proteomes" id="UP000238137">
    <property type="component" value="Unassembled WGS sequence"/>
</dbReference>
<dbReference type="NCBIfam" id="NF005935">
    <property type="entry name" value="PRK07967.1"/>
    <property type="match status" value="1"/>
</dbReference>
<comment type="catalytic activity">
    <reaction evidence="16">
        <text>(3Z)-decenoyl-[ACP] + malonyl-[ACP] + H(+) = 3-oxo-(5Z)-dodecenoyl-[ACP] + holo-[ACP] + CO2</text>
        <dbReference type="Rhea" id="RHEA:54940"/>
        <dbReference type="Rhea" id="RHEA-COMP:9623"/>
        <dbReference type="Rhea" id="RHEA-COMP:9685"/>
        <dbReference type="Rhea" id="RHEA-COMP:9927"/>
        <dbReference type="Rhea" id="RHEA-COMP:14042"/>
        <dbReference type="ChEBI" id="CHEBI:15378"/>
        <dbReference type="ChEBI" id="CHEBI:16526"/>
        <dbReference type="ChEBI" id="CHEBI:64479"/>
        <dbReference type="ChEBI" id="CHEBI:78449"/>
        <dbReference type="ChEBI" id="CHEBI:78798"/>
        <dbReference type="ChEBI" id="CHEBI:138410"/>
    </reaction>
    <physiologicalReaction direction="left-to-right" evidence="16">
        <dbReference type="Rhea" id="RHEA:54941"/>
    </physiologicalReaction>
</comment>
<protein>
    <recommendedName>
        <fullName evidence="13">3-oxoacyl-[acyl-carrier-protein] synthase 1</fullName>
        <ecNumber evidence="5">2.3.1.41</ecNumber>
    </recommendedName>
    <alternativeName>
        <fullName evidence="14">3-oxoacyl-[acyl-carrier-protein] synthase I</fullName>
    </alternativeName>
    <alternativeName>
        <fullName evidence="15">Beta-ketoacyl-ACP synthase I</fullName>
    </alternativeName>
</protein>
<dbReference type="RefSeq" id="WP_106692425.1">
    <property type="nucleotide sequence ID" value="NZ_PXNQ02000011.1"/>
</dbReference>
<keyword evidence="8 18" id="KW-0808">Transferase</keyword>
<dbReference type="SMART" id="SM00825">
    <property type="entry name" value="PKS_KS"/>
    <property type="match status" value="1"/>
</dbReference>
<evidence type="ECO:0000256" key="14">
    <source>
        <dbReference type="ARBA" id="ARBA00041620"/>
    </source>
</evidence>
<dbReference type="InterPro" id="IPR016039">
    <property type="entry name" value="Thiolase-like"/>
</dbReference>
<keyword evidence="7" id="KW-0444">Lipid biosynthesis</keyword>
<dbReference type="PROSITE" id="PS00606">
    <property type="entry name" value="KS3_1"/>
    <property type="match status" value="1"/>
</dbReference>
<evidence type="ECO:0000256" key="10">
    <source>
        <dbReference type="ARBA" id="ARBA00023098"/>
    </source>
</evidence>
<evidence type="ECO:0000256" key="15">
    <source>
        <dbReference type="ARBA" id="ARBA00042143"/>
    </source>
</evidence>
<evidence type="ECO:0000256" key="8">
    <source>
        <dbReference type="ARBA" id="ARBA00022679"/>
    </source>
</evidence>
<dbReference type="SUPFAM" id="SSF53901">
    <property type="entry name" value="Thiolase-like"/>
    <property type="match status" value="2"/>
</dbReference>
<dbReference type="InterPro" id="IPR000794">
    <property type="entry name" value="Beta-ketoacyl_synthase"/>
</dbReference>
<evidence type="ECO:0000256" key="4">
    <source>
        <dbReference type="ARBA" id="ARBA00011738"/>
    </source>
</evidence>
<dbReference type="GO" id="GO:0005829">
    <property type="term" value="C:cytosol"/>
    <property type="evidence" value="ECO:0007669"/>
    <property type="project" value="TreeGrafter"/>
</dbReference>
<dbReference type="OrthoDB" id="9808669at2"/>
<evidence type="ECO:0000256" key="9">
    <source>
        <dbReference type="ARBA" id="ARBA00022832"/>
    </source>
</evidence>
<dbReference type="InterPro" id="IPR014030">
    <property type="entry name" value="Ketoacyl_synth_N"/>
</dbReference>
<evidence type="ECO:0000256" key="6">
    <source>
        <dbReference type="ARBA" id="ARBA00022490"/>
    </source>
</evidence>
<evidence type="ECO:0000256" key="5">
    <source>
        <dbReference type="ARBA" id="ARBA00013191"/>
    </source>
</evidence>
<comment type="similarity">
    <text evidence="3 18">Belongs to the thiolase-like superfamily. Beta-ketoacyl-ACP synthases family.</text>
</comment>
<proteinExistence type="inferred from homology"/>
<dbReference type="NCBIfam" id="NF005589">
    <property type="entry name" value="PRK07314.1"/>
    <property type="match status" value="1"/>
</dbReference>
<keyword evidence="6" id="KW-0963">Cytoplasm</keyword>
<dbReference type="EMBL" id="PXNQ02000011">
    <property type="protein sequence ID" value="RNF33355.1"/>
    <property type="molecule type" value="Genomic_DNA"/>
</dbReference>
<dbReference type="InterPro" id="IPR014031">
    <property type="entry name" value="Ketoacyl_synth_C"/>
</dbReference>
<evidence type="ECO:0000256" key="18">
    <source>
        <dbReference type="RuleBase" id="RU003694"/>
    </source>
</evidence>
<dbReference type="AlphaFoldDB" id="A0A3R7P2Z5"/>
<dbReference type="PANTHER" id="PTHR11712">
    <property type="entry name" value="POLYKETIDE SYNTHASE-RELATED"/>
    <property type="match status" value="1"/>
</dbReference>
<keyword evidence="12" id="KW-0012">Acyltransferase</keyword>
<dbReference type="Pfam" id="PF02801">
    <property type="entry name" value="Ketoacyl-synt_C"/>
    <property type="match status" value="1"/>
</dbReference>
<comment type="pathway">
    <text evidence="2">Lipid metabolism; fatty acid biosynthesis.</text>
</comment>
<dbReference type="GO" id="GO:0004315">
    <property type="term" value="F:3-oxoacyl-[acyl-carrier-protein] synthase activity"/>
    <property type="evidence" value="ECO:0007669"/>
    <property type="project" value="UniProtKB-EC"/>
</dbReference>
<keyword evidence="21" id="KW-1185">Reference proteome</keyword>
<evidence type="ECO:0000256" key="11">
    <source>
        <dbReference type="ARBA" id="ARBA00023160"/>
    </source>
</evidence>
<evidence type="ECO:0000256" key="12">
    <source>
        <dbReference type="ARBA" id="ARBA00023315"/>
    </source>
</evidence>
<evidence type="ECO:0000313" key="20">
    <source>
        <dbReference type="EMBL" id="RNF33355.1"/>
    </source>
</evidence>
<dbReference type="EC" id="2.3.1.41" evidence="5"/>
<accession>A0A3R7P2Z5</accession>
<dbReference type="PROSITE" id="PS52004">
    <property type="entry name" value="KS3_2"/>
    <property type="match status" value="1"/>
</dbReference>
<keyword evidence="10" id="KW-0443">Lipid metabolism</keyword>
<dbReference type="Pfam" id="PF00109">
    <property type="entry name" value="ketoacyl-synt"/>
    <property type="match status" value="1"/>
</dbReference>
<evidence type="ECO:0000256" key="16">
    <source>
        <dbReference type="ARBA" id="ARBA00048121"/>
    </source>
</evidence>
<comment type="caution">
    <text evidence="20">The sequence shown here is derived from an EMBL/GenBank/DDBJ whole genome shotgun (WGS) entry which is preliminary data.</text>
</comment>
<comment type="catalytic activity">
    <reaction evidence="17">
        <text>a fatty acyl-[ACP] + malonyl-[ACP] + H(+) = a 3-oxoacyl-[ACP] + holo-[ACP] + CO2</text>
        <dbReference type="Rhea" id="RHEA:22836"/>
        <dbReference type="Rhea" id="RHEA-COMP:9623"/>
        <dbReference type="Rhea" id="RHEA-COMP:9685"/>
        <dbReference type="Rhea" id="RHEA-COMP:9916"/>
        <dbReference type="Rhea" id="RHEA-COMP:14125"/>
        <dbReference type="ChEBI" id="CHEBI:15378"/>
        <dbReference type="ChEBI" id="CHEBI:16526"/>
        <dbReference type="ChEBI" id="CHEBI:64479"/>
        <dbReference type="ChEBI" id="CHEBI:78449"/>
        <dbReference type="ChEBI" id="CHEBI:78776"/>
        <dbReference type="ChEBI" id="CHEBI:138651"/>
        <dbReference type="EC" id="2.3.1.41"/>
    </reaction>
    <physiologicalReaction direction="left-to-right" evidence="17">
        <dbReference type="Rhea" id="RHEA:22837"/>
    </physiologicalReaction>
</comment>
<feature type="domain" description="Ketosynthase family 3 (KS3)" evidence="19">
    <location>
        <begin position="1"/>
        <end position="406"/>
    </location>
</feature>
<reference evidence="20" key="1">
    <citation type="submission" date="2018-05" db="EMBL/GenBank/DDBJ databases">
        <title>Reclassification of Methylarcula marina and Methylarcula terricola as Paracoccus methylarcula sp.nov., comb.nov. and Paracoccus terricola comb.nov.</title>
        <authorList>
            <person name="Shmareva M.N."/>
            <person name="Doronina N.V."/>
            <person name="Vasilenko O.V."/>
            <person name="Tarlachkov S.V."/>
            <person name="Trotsenko Y.A."/>
        </authorList>
    </citation>
    <scope>NUCLEOTIDE SEQUENCE [LARGE SCALE GENOMIC DNA]</scope>
    <source>
        <strain evidence="20">VKM B-2159</strain>
    </source>
</reference>
<evidence type="ECO:0000256" key="7">
    <source>
        <dbReference type="ARBA" id="ARBA00022516"/>
    </source>
</evidence>
<evidence type="ECO:0000259" key="19">
    <source>
        <dbReference type="PROSITE" id="PS52004"/>
    </source>
</evidence>
<comment type="subunit">
    <text evidence="4">Homodimer.</text>
</comment>
<keyword evidence="9" id="KW-0276">Fatty acid metabolism</keyword>
<evidence type="ECO:0000256" key="2">
    <source>
        <dbReference type="ARBA" id="ARBA00005194"/>
    </source>
</evidence>
<evidence type="ECO:0000313" key="21">
    <source>
        <dbReference type="Proteomes" id="UP000238137"/>
    </source>
</evidence>
<dbReference type="Gene3D" id="3.40.47.10">
    <property type="match status" value="2"/>
</dbReference>
<evidence type="ECO:0000256" key="1">
    <source>
        <dbReference type="ARBA" id="ARBA00004496"/>
    </source>
</evidence>